<dbReference type="AlphaFoldDB" id="A0A2V3IGT8"/>
<protein>
    <recommendedName>
        <fullName evidence="2">VWFA domain-containing protein</fullName>
    </recommendedName>
</protein>
<sequence>MKLFLILLVALLCNSYALSSRCRRNVVFPFVSCGNTCGWHSYQSIWKCCRKAQFGCRLQWCTRNGFQCAVDPSISPVCPNNEIPVEEVTLIPHRPVEFNLAFNLSEYTRDVIFLFDASTSTRSSLDALKNDLIRFIRNVSSTYSVGIGLYGSEQSFGAAGYSVLQTVTPHSEEAVQALHNIPMLPDGPRTSMLALATLIGLRTVEGGIPNFGFRSQERIFLLIGDTPGREVPCDAPSFSDIRHDIINRRGPSNIILTASIGSPGLNAAISAPPCNYHTIPEALNPIQAEQASDISIRGGQVMTPVTFDTLYTTYHQIRSYPPRGYFPNWGRAVTVTQNTTSRGFGYFQMPVPIPQSDGCNERVILSTPVSWPVPLQFPTKEVGTIQLALAPWACRNGSFTCEVVIKDVRRNIIGTPSSRNFDGHVHIVKVNACGYATM</sequence>
<feature type="signal peptide" evidence="1">
    <location>
        <begin position="1"/>
        <end position="19"/>
    </location>
</feature>
<name>A0A2V3IGT8_9FLOR</name>
<keyword evidence="1" id="KW-0732">Signal</keyword>
<reference evidence="3 4" key="1">
    <citation type="journal article" date="2018" name="Mol. Biol. Evol.">
        <title>Analysis of the draft genome of the red seaweed Gracilariopsis chorda provides insights into genome size evolution in Rhodophyta.</title>
        <authorList>
            <person name="Lee J."/>
            <person name="Yang E.C."/>
            <person name="Graf L."/>
            <person name="Yang J.H."/>
            <person name="Qiu H."/>
            <person name="Zel Zion U."/>
            <person name="Chan C.X."/>
            <person name="Stephens T.G."/>
            <person name="Weber A.P.M."/>
            <person name="Boo G.H."/>
            <person name="Boo S.M."/>
            <person name="Kim K.M."/>
            <person name="Shin Y."/>
            <person name="Jung M."/>
            <person name="Lee S.J."/>
            <person name="Yim H.S."/>
            <person name="Lee J.H."/>
            <person name="Bhattacharya D."/>
            <person name="Yoon H.S."/>
        </authorList>
    </citation>
    <scope>NUCLEOTIDE SEQUENCE [LARGE SCALE GENOMIC DNA]</scope>
    <source>
        <strain evidence="3 4">SKKU-2015</strain>
        <tissue evidence="3">Whole body</tissue>
    </source>
</reference>
<dbReference type="SUPFAM" id="SSF53300">
    <property type="entry name" value="vWA-like"/>
    <property type="match status" value="1"/>
</dbReference>
<proteinExistence type="predicted"/>
<organism evidence="3 4">
    <name type="scientific">Gracilariopsis chorda</name>
    <dbReference type="NCBI Taxonomy" id="448386"/>
    <lineage>
        <taxon>Eukaryota</taxon>
        <taxon>Rhodophyta</taxon>
        <taxon>Florideophyceae</taxon>
        <taxon>Rhodymeniophycidae</taxon>
        <taxon>Gracilariales</taxon>
        <taxon>Gracilariaceae</taxon>
        <taxon>Gracilariopsis</taxon>
    </lineage>
</organism>
<dbReference type="InterPro" id="IPR036465">
    <property type="entry name" value="vWFA_dom_sf"/>
</dbReference>
<feature type="chain" id="PRO_5015925340" description="VWFA domain-containing protein" evidence="1">
    <location>
        <begin position="20"/>
        <end position="438"/>
    </location>
</feature>
<dbReference type="PROSITE" id="PS50234">
    <property type="entry name" value="VWFA"/>
    <property type="match status" value="1"/>
</dbReference>
<evidence type="ECO:0000313" key="3">
    <source>
        <dbReference type="EMBL" id="PXF41287.1"/>
    </source>
</evidence>
<feature type="domain" description="VWFA" evidence="2">
    <location>
        <begin position="110"/>
        <end position="317"/>
    </location>
</feature>
<dbReference type="OrthoDB" id="10413499at2759"/>
<accession>A0A2V3IGT8</accession>
<dbReference type="InterPro" id="IPR002035">
    <property type="entry name" value="VWF_A"/>
</dbReference>
<dbReference type="Proteomes" id="UP000247409">
    <property type="component" value="Unassembled WGS sequence"/>
</dbReference>
<dbReference type="EMBL" id="NBIV01000224">
    <property type="protein sequence ID" value="PXF41287.1"/>
    <property type="molecule type" value="Genomic_DNA"/>
</dbReference>
<evidence type="ECO:0000313" key="4">
    <source>
        <dbReference type="Proteomes" id="UP000247409"/>
    </source>
</evidence>
<evidence type="ECO:0000259" key="2">
    <source>
        <dbReference type="PROSITE" id="PS50234"/>
    </source>
</evidence>
<evidence type="ECO:0000256" key="1">
    <source>
        <dbReference type="SAM" id="SignalP"/>
    </source>
</evidence>
<comment type="caution">
    <text evidence="3">The sequence shown here is derived from an EMBL/GenBank/DDBJ whole genome shotgun (WGS) entry which is preliminary data.</text>
</comment>
<keyword evidence="4" id="KW-1185">Reference proteome</keyword>
<gene>
    <name evidence="3" type="ORF">BWQ96_08996</name>
</gene>